<organism evidence="2 3">
    <name type="scientific">Marinobacter salarius</name>
    <dbReference type="NCBI Taxonomy" id="1420917"/>
    <lineage>
        <taxon>Bacteria</taxon>
        <taxon>Pseudomonadati</taxon>
        <taxon>Pseudomonadota</taxon>
        <taxon>Gammaproteobacteria</taxon>
        <taxon>Pseudomonadales</taxon>
        <taxon>Marinobacteraceae</taxon>
        <taxon>Marinobacter</taxon>
    </lineage>
</organism>
<evidence type="ECO:0000313" key="2">
    <source>
        <dbReference type="EMBL" id="ARM84230.1"/>
    </source>
</evidence>
<name>A0A1W6KA00_9GAMM</name>
<dbReference type="AlphaFoldDB" id="A0A1W6KA00"/>
<sequence>MISSFIMLFEVGLIALLLLLVFRMLTLARNDPFVPASVVTMVAGHHHSAQPPLPEAQQKRSVAAPQPTRSAPSDTCGLITQMHILLSLQDRDCREHGLVLETAPHAVREYAVVWLYGAACALCEKPQRHSDALLDLVSKLASRKIGIRQPEAVQALSTMTGSSTLLAFFRSGVSGAEHWSGHRYVPLEHSLYSTVTSNAFI</sequence>
<accession>A0A1W6KA00</accession>
<proteinExistence type="predicted"/>
<evidence type="ECO:0000313" key="3">
    <source>
        <dbReference type="Proteomes" id="UP000193100"/>
    </source>
</evidence>
<dbReference type="Proteomes" id="UP000193100">
    <property type="component" value="Chromosome"/>
</dbReference>
<protein>
    <submittedName>
        <fullName evidence="2">Uncharacterized protein</fullName>
    </submittedName>
</protein>
<gene>
    <name evidence="2" type="ORF">MARSALSMR5_02157</name>
</gene>
<reference evidence="2 3" key="1">
    <citation type="submission" date="2017-04" db="EMBL/GenBank/DDBJ databases">
        <title>Genome Sequence of Marinobacter salarius strain SMR5 Isolated from a culture of the Diatom Skeletonema marinoi.</title>
        <authorList>
            <person name="Topel M."/>
            <person name="Pinder M.I.M."/>
            <person name="Johansson O.N."/>
            <person name="Kourtchenko O."/>
            <person name="Godhe A."/>
            <person name="Clarke A.K."/>
        </authorList>
    </citation>
    <scope>NUCLEOTIDE SEQUENCE [LARGE SCALE GENOMIC DNA]</scope>
    <source>
        <strain evidence="2 3">SMR5</strain>
    </source>
</reference>
<dbReference type="RefSeq" id="WP_085680621.1">
    <property type="nucleotide sequence ID" value="NZ_CP020931.1"/>
</dbReference>
<dbReference type="EMBL" id="CP020931">
    <property type="protein sequence ID" value="ARM84230.1"/>
    <property type="molecule type" value="Genomic_DNA"/>
</dbReference>
<feature type="region of interest" description="Disordered" evidence="1">
    <location>
        <begin position="47"/>
        <end position="73"/>
    </location>
</feature>
<dbReference type="GeneID" id="77256104"/>
<evidence type="ECO:0000256" key="1">
    <source>
        <dbReference type="SAM" id="MobiDB-lite"/>
    </source>
</evidence>